<comment type="caution">
    <text evidence="2">The sequence shown here is derived from an EMBL/GenBank/DDBJ whole genome shotgun (WGS) entry which is preliminary data.</text>
</comment>
<evidence type="ECO:0000313" key="3">
    <source>
        <dbReference type="Proteomes" id="UP000275267"/>
    </source>
</evidence>
<reference evidence="3" key="1">
    <citation type="journal article" date="2019" name="Nat. Commun.">
        <title>The genome of broomcorn millet.</title>
        <authorList>
            <person name="Zou C."/>
            <person name="Miki D."/>
            <person name="Li D."/>
            <person name="Tang Q."/>
            <person name="Xiao L."/>
            <person name="Rajput S."/>
            <person name="Deng P."/>
            <person name="Jia W."/>
            <person name="Huang R."/>
            <person name="Zhang M."/>
            <person name="Sun Y."/>
            <person name="Hu J."/>
            <person name="Fu X."/>
            <person name="Schnable P.S."/>
            <person name="Li F."/>
            <person name="Zhang H."/>
            <person name="Feng B."/>
            <person name="Zhu X."/>
            <person name="Liu R."/>
            <person name="Schnable J.C."/>
            <person name="Zhu J.-K."/>
            <person name="Zhang H."/>
        </authorList>
    </citation>
    <scope>NUCLEOTIDE SEQUENCE [LARGE SCALE GENOMIC DNA]</scope>
</reference>
<dbReference type="AlphaFoldDB" id="A0A3L6QER0"/>
<proteinExistence type="predicted"/>
<dbReference type="OrthoDB" id="1001852at2759"/>
<protein>
    <submittedName>
        <fullName evidence="2">Uncharacterized protein</fullName>
    </submittedName>
</protein>
<evidence type="ECO:0000313" key="2">
    <source>
        <dbReference type="EMBL" id="RLM78870.1"/>
    </source>
</evidence>
<dbReference type="EMBL" id="PQIB02000012">
    <property type="protein sequence ID" value="RLM78870.1"/>
    <property type="molecule type" value="Genomic_DNA"/>
</dbReference>
<organism evidence="2 3">
    <name type="scientific">Panicum miliaceum</name>
    <name type="common">Proso millet</name>
    <name type="synonym">Broomcorn millet</name>
    <dbReference type="NCBI Taxonomy" id="4540"/>
    <lineage>
        <taxon>Eukaryota</taxon>
        <taxon>Viridiplantae</taxon>
        <taxon>Streptophyta</taxon>
        <taxon>Embryophyta</taxon>
        <taxon>Tracheophyta</taxon>
        <taxon>Spermatophyta</taxon>
        <taxon>Magnoliopsida</taxon>
        <taxon>Liliopsida</taxon>
        <taxon>Poales</taxon>
        <taxon>Poaceae</taxon>
        <taxon>PACMAD clade</taxon>
        <taxon>Panicoideae</taxon>
        <taxon>Panicodae</taxon>
        <taxon>Paniceae</taxon>
        <taxon>Panicinae</taxon>
        <taxon>Panicum</taxon>
        <taxon>Panicum sect. Panicum</taxon>
    </lineage>
</organism>
<accession>A0A3L6QER0</accession>
<name>A0A3L6QER0_PANMI</name>
<feature type="compositionally biased region" description="Basic and acidic residues" evidence="1">
    <location>
        <begin position="19"/>
        <end position="33"/>
    </location>
</feature>
<gene>
    <name evidence="2" type="ORF">C2845_PM12G16170</name>
</gene>
<dbReference type="Proteomes" id="UP000275267">
    <property type="component" value="Unassembled WGS sequence"/>
</dbReference>
<evidence type="ECO:0000256" key="1">
    <source>
        <dbReference type="SAM" id="MobiDB-lite"/>
    </source>
</evidence>
<keyword evidence="3" id="KW-1185">Reference proteome</keyword>
<feature type="region of interest" description="Disordered" evidence="1">
    <location>
        <begin position="1"/>
        <end position="50"/>
    </location>
</feature>
<sequence>MSTTQEEIPTLVDDDEPKEENAKKNEDEKKEEESSGEDSDYDTKSVKVTKKGSSKTFAKIPFNYGRLNGSSQIASVNLGKPPRFDGTGYSSWRNSMRVYLIGVKPDIWKIVCRCEHSRGR</sequence>